<dbReference type="CDD" id="cd06225">
    <property type="entry name" value="HAMP"/>
    <property type="match status" value="1"/>
</dbReference>
<dbReference type="PROSITE" id="PS50111">
    <property type="entry name" value="CHEMOTAXIS_TRANSDUC_2"/>
    <property type="match status" value="1"/>
</dbReference>
<dbReference type="SMART" id="SM00283">
    <property type="entry name" value="MA"/>
    <property type="match status" value="1"/>
</dbReference>
<feature type="domain" description="Methyl-accepting transducer" evidence="9">
    <location>
        <begin position="150"/>
        <end position="386"/>
    </location>
</feature>
<dbReference type="GO" id="GO:0007165">
    <property type="term" value="P:signal transduction"/>
    <property type="evidence" value="ECO:0007669"/>
    <property type="project" value="UniProtKB-KW"/>
</dbReference>
<evidence type="ECO:0000256" key="3">
    <source>
        <dbReference type="ARBA" id="ARBA00023136"/>
    </source>
</evidence>
<evidence type="ECO:0008006" key="13">
    <source>
        <dbReference type="Google" id="ProtNLM"/>
    </source>
</evidence>
<evidence type="ECO:0000313" key="11">
    <source>
        <dbReference type="EMBL" id="OIJ08177.1"/>
    </source>
</evidence>
<feature type="region of interest" description="Disordered" evidence="7">
    <location>
        <begin position="154"/>
        <end position="173"/>
    </location>
</feature>
<feature type="transmembrane region" description="Helical" evidence="8">
    <location>
        <begin position="21"/>
        <end position="43"/>
    </location>
</feature>
<evidence type="ECO:0000256" key="7">
    <source>
        <dbReference type="SAM" id="MobiDB-lite"/>
    </source>
</evidence>
<evidence type="ECO:0000256" key="8">
    <source>
        <dbReference type="SAM" id="Phobius"/>
    </source>
</evidence>
<dbReference type="CDD" id="cd11386">
    <property type="entry name" value="MCP_signal"/>
    <property type="match status" value="1"/>
</dbReference>
<keyword evidence="8" id="KW-1133">Transmembrane helix</keyword>
<evidence type="ECO:0000259" key="9">
    <source>
        <dbReference type="PROSITE" id="PS50111"/>
    </source>
</evidence>
<dbReference type="SUPFAM" id="SSF58104">
    <property type="entry name" value="Methyl-accepting chemotaxis protein (MCP) signaling domain"/>
    <property type="match status" value="1"/>
</dbReference>
<proteinExistence type="inferred from homology"/>
<keyword evidence="4 6" id="KW-0807">Transducer</keyword>
<accession>A0A1S2L8U0</accession>
<dbReference type="PANTHER" id="PTHR32089:SF112">
    <property type="entry name" value="LYSOZYME-LIKE PROTEIN-RELATED"/>
    <property type="match status" value="1"/>
</dbReference>
<evidence type="ECO:0000256" key="2">
    <source>
        <dbReference type="ARBA" id="ARBA00022475"/>
    </source>
</evidence>
<evidence type="ECO:0000256" key="6">
    <source>
        <dbReference type="PROSITE-ProRule" id="PRU00284"/>
    </source>
</evidence>
<dbReference type="InterPro" id="IPR004089">
    <property type="entry name" value="MCPsignal_dom"/>
</dbReference>
<evidence type="ECO:0000313" key="12">
    <source>
        <dbReference type="Proteomes" id="UP000180098"/>
    </source>
</evidence>
<dbReference type="Proteomes" id="UP000180098">
    <property type="component" value="Unassembled WGS sequence"/>
</dbReference>
<dbReference type="Pfam" id="PF00672">
    <property type="entry name" value="HAMP"/>
    <property type="match status" value="1"/>
</dbReference>
<reference evidence="11 12" key="1">
    <citation type="submission" date="2016-10" db="EMBL/GenBank/DDBJ databases">
        <title>Draft genome sequences of four alkaliphilic bacteria belonging to the Anaerobacillus genus.</title>
        <authorList>
            <person name="Bassil N.M."/>
            <person name="Lloyd J.R."/>
        </authorList>
    </citation>
    <scope>NUCLEOTIDE SEQUENCE [LARGE SCALE GENOMIC DNA]</scope>
    <source>
        <strain evidence="11 12">DSM 15340</strain>
    </source>
</reference>
<sequence length="437" mass="47902">MEANKSKFNNKVKTKRIRMRMQVKLTILLVMLMFFIISIQTTILGVAEAYLENFLVLNIFSGVVSLLLAAIGAYIIIRTMIKKPLSQLTELANSFKENDFTKRVEIKTGDEFEQLGDIFNGTADQMEKLLRDIQESSNLLDKKTTEMNIAVTETQSSSEQIAASSEQSSTGIEQMSNEVNQIVEETNEMVAAIQQVSNSVVKVDDSSSEVIDFVSEGKGAIKNSIERAKLTKDKVDNSINMVNKLSGKSEAVNNVIVIISDIAEQTNLLALNAAIEAARAGEAGKGFAVVADEVRKLANQSKDSTTKIQDLIRDIQNGISEIVEDTKTSGNEVDLMVQQVMGTEENINDIEKATENIKLQIQEIQQVINDLSKSSSQINDSVTNTSAVLEETKAGNQEIAASTVQQSSTMQQLSAMSNELQGLSNKLDNVVKSFKVV</sequence>
<dbReference type="OrthoDB" id="369835at2"/>
<evidence type="ECO:0000256" key="5">
    <source>
        <dbReference type="ARBA" id="ARBA00029447"/>
    </source>
</evidence>
<evidence type="ECO:0000256" key="4">
    <source>
        <dbReference type="ARBA" id="ARBA00023224"/>
    </source>
</evidence>
<feature type="domain" description="HAMP" evidence="10">
    <location>
        <begin position="79"/>
        <end position="131"/>
    </location>
</feature>
<comment type="similarity">
    <text evidence="5">Belongs to the methyl-accepting chemotaxis (MCP) protein family.</text>
</comment>
<organism evidence="11 12">
    <name type="scientific">Anaerobacillus arseniciselenatis</name>
    <dbReference type="NCBI Taxonomy" id="85682"/>
    <lineage>
        <taxon>Bacteria</taxon>
        <taxon>Bacillati</taxon>
        <taxon>Bacillota</taxon>
        <taxon>Bacilli</taxon>
        <taxon>Bacillales</taxon>
        <taxon>Bacillaceae</taxon>
        <taxon>Anaerobacillus</taxon>
    </lineage>
</organism>
<dbReference type="PANTHER" id="PTHR32089">
    <property type="entry name" value="METHYL-ACCEPTING CHEMOTAXIS PROTEIN MCPB"/>
    <property type="match status" value="1"/>
</dbReference>
<feature type="transmembrane region" description="Helical" evidence="8">
    <location>
        <begin position="55"/>
        <end position="77"/>
    </location>
</feature>
<gene>
    <name evidence="11" type="ORF">BKP35_18125</name>
</gene>
<dbReference type="Pfam" id="PF00015">
    <property type="entry name" value="MCPsignal"/>
    <property type="match status" value="1"/>
</dbReference>
<keyword evidence="12" id="KW-1185">Reference proteome</keyword>
<keyword evidence="2" id="KW-1003">Cell membrane</keyword>
<dbReference type="SMART" id="SM00304">
    <property type="entry name" value="HAMP"/>
    <property type="match status" value="1"/>
</dbReference>
<evidence type="ECO:0000259" key="10">
    <source>
        <dbReference type="PROSITE" id="PS50885"/>
    </source>
</evidence>
<dbReference type="InterPro" id="IPR003660">
    <property type="entry name" value="HAMP_dom"/>
</dbReference>
<name>A0A1S2L8U0_9BACI</name>
<keyword evidence="8" id="KW-0812">Transmembrane</keyword>
<dbReference type="EMBL" id="MLQQ01000056">
    <property type="protein sequence ID" value="OIJ08177.1"/>
    <property type="molecule type" value="Genomic_DNA"/>
</dbReference>
<comment type="caution">
    <text evidence="11">The sequence shown here is derived from an EMBL/GenBank/DDBJ whole genome shotgun (WGS) entry which is preliminary data.</text>
</comment>
<keyword evidence="3 8" id="KW-0472">Membrane</keyword>
<dbReference type="RefSeq" id="WP_071314794.1">
    <property type="nucleotide sequence ID" value="NZ_MLQQ01000056.1"/>
</dbReference>
<feature type="compositionally biased region" description="Low complexity" evidence="7">
    <location>
        <begin position="154"/>
        <end position="170"/>
    </location>
</feature>
<protein>
    <recommendedName>
        <fullName evidence="13">Methyl-accepting chemotaxis protein</fullName>
    </recommendedName>
</protein>
<dbReference type="Gene3D" id="1.10.287.950">
    <property type="entry name" value="Methyl-accepting chemotaxis protein"/>
    <property type="match status" value="1"/>
</dbReference>
<dbReference type="AlphaFoldDB" id="A0A1S2L8U0"/>
<dbReference type="PROSITE" id="PS50885">
    <property type="entry name" value="HAMP"/>
    <property type="match status" value="1"/>
</dbReference>
<evidence type="ECO:0000256" key="1">
    <source>
        <dbReference type="ARBA" id="ARBA00004236"/>
    </source>
</evidence>
<dbReference type="GO" id="GO:0005886">
    <property type="term" value="C:plasma membrane"/>
    <property type="evidence" value="ECO:0007669"/>
    <property type="project" value="UniProtKB-SubCell"/>
</dbReference>
<dbReference type="Gene3D" id="6.10.340.10">
    <property type="match status" value="1"/>
</dbReference>
<comment type="subcellular location">
    <subcellularLocation>
        <location evidence="1">Cell membrane</location>
    </subcellularLocation>
</comment>